<evidence type="ECO:0000259" key="6">
    <source>
        <dbReference type="SMART" id="SM00704"/>
    </source>
</evidence>
<evidence type="ECO:0000313" key="8">
    <source>
        <dbReference type="Proteomes" id="UP000695562"/>
    </source>
</evidence>
<dbReference type="OrthoDB" id="15717at2759"/>
<proteinExistence type="predicted"/>
<comment type="caution">
    <text evidence="7">The sequence shown here is derived from an EMBL/GenBank/DDBJ whole genome shotgun (WGS) entry which is preliminary data.</text>
</comment>
<keyword evidence="8" id="KW-1185">Reference proteome</keyword>
<dbReference type="AlphaFoldDB" id="A0A8J4PRJ4"/>
<comment type="cofactor">
    <cofactor evidence="5">
        <name>[2Fe-2S] cluster</name>
        <dbReference type="ChEBI" id="CHEBI:190135"/>
    </cofactor>
</comment>
<dbReference type="PANTHER" id="PTHR46491:SF11">
    <property type="entry name" value="IRON-BINDING ZINC FINGER CDGSH TYPE DOMAIN-CONTAINING PROTEIN"/>
    <property type="match status" value="1"/>
</dbReference>
<organism evidence="7 8">
    <name type="scientific">Polysphondylium violaceum</name>
    <dbReference type="NCBI Taxonomy" id="133409"/>
    <lineage>
        <taxon>Eukaryota</taxon>
        <taxon>Amoebozoa</taxon>
        <taxon>Evosea</taxon>
        <taxon>Eumycetozoa</taxon>
        <taxon>Dictyostelia</taxon>
        <taxon>Dictyosteliales</taxon>
        <taxon>Dictyosteliaceae</taxon>
        <taxon>Polysphondylium</taxon>
    </lineage>
</organism>
<evidence type="ECO:0000256" key="5">
    <source>
        <dbReference type="ARBA" id="ARBA00034078"/>
    </source>
</evidence>
<dbReference type="Pfam" id="PF09360">
    <property type="entry name" value="zf-CDGSH"/>
    <property type="match status" value="2"/>
</dbReference>
<dbReference type="GO" id="GO:0051537">
    <property type="term" value="F:2 iron, 2 sulfur cluster binding"/>
    <property type="evidence" value="ECO:0007669"/>
    <property type="project" value="UniProtKB-KW"/>
</dbReference>
<keyword evidence="3" id="KW-0408">Iron</keyword>
<dbReference type="GO" id="GO:0005737">
    <property type="term" value="C:cytoplasm"/>
    <property type="evidence" value="ECO:0007669"/>
    <property type="project" value="UniProtKB-ARBA"/>
</dbReference>
<gene>
    <name evidence="7" type="ORF">CYY_005686</name>
</gene>
<evidence type="ECO:0000313" key="7">
    <source>
        <dbReference type="EMBL" id="KAF2073008.1"/>
    </source>
</evidence>
<reference evidence="7" key="1">
    <citation type="submission" date="2020-01" db="EMBL/GenBank/DDBJ databases">
        <title>Development of genomics and gene disruption for Polysphondylium violaceum indicates a role for the polyketide synthase stlB in stalk morphogenesis.</title>
        <authorList>
            <person name="Narita B."/>
            <person name="Kawabe Y."/>
            <person name="Kin K."/>
            <person name="Saito T."/>
            <person name="Gibbs R."/>
            <person name="Kuspa A."/>
            <person name="Muzny D."/>
            <person name="Queller D."/>
            <person name="Richards S."/>
            <person name="Strassman J."/>
            <person name="Sucgang R."/>
            <person name="Worley K."/>
            <person name="Schaap P."/>
        </authorList>
    </citation>
    <scope>NUCLEOTIDE SEQUENCE</scope>
    <source>
        <strain evidence="7">QSvi11</strain>
    </source>
</reference>
<name>A0A8J4PRJ4_9MYCE</name>
<dbReference type="InterPro" id="IPR042216">
    <property type="entry name" value="MitoNEET_CISD"/>
</dbReference>
<evidence type="ECO:0000256" key="2">
    <source>
        <dbReference type="ARBA" id="ARBA00022723"/>
    </source>
</evidence>
<dbReference type="SMART" id="SM00704">
    <property type="entry name" value="ZnF_CDGSH"/>
    <property type="match status" value="2"/>
</dbReference>
<dbReference type="InterPro" id="IPR052950">
    <property type="entry name" value="CISD"/>
</dbReference>
<dbReference type="InterPro" id="IPR018967">
    <property type="entry name" value="FeS-contain_CDGSH-typ"/>
</dbReference>
<evidence type="ECO:0000256" key="1">
    <source>
        <dbReference type="ARBA" id="ARBA00022714"/>
    </source>
</evidence>
<dbReference type="PANTHER" id="PTHR46491">
    <property type="entry name" value="CDGSH IRON SULFUR DOMAIN PROTEIN HOMOLOG"/>
    <property type="match status" value="1"/>
</dbReference>
<keyword evidence="2" id="KW-0479">Metal-binding</keyword>
<dbReference type="GO" id="GO:0046872">
    <property type="term" value="F:metal ion binding"/>
    <property type="evidence" value="ECO:0007669"/>
    <property type="project" value="UniProtKB-KW"/>
</dbReference>
<accession>A0A8J4PRJ4</accession>
<evidence type="ECO:0000256" key="3">
    <source>
        <dbReference type="ARBA" id="ARBA00023004"/>
    </source>
</evidence>
<feature type="domain" description="Iron-binding zinc finger CDGSH type" evidence="6">
    <location>
        <begin position="36"/>
        <end position="72"/>
    </location>
</feature>
<evidence type="ECO:0000256" key="4">
    <source>
        <dbReference type="ARBA" id="ARBA00023014"/>
    </source>
</evidence>
<feature type="domain" description="Iron-binding zinc finger CDGSH type" evidence="6">
    <location>
        <begin position="80"/>
        <end position="113"/>
    </location>
</feature>
<keyword evidence="4" id="KW-0411">Iron-sulfur</keyword>
<dbReference type="Gene3D" id="3.40.5.90">
    <property type="entry name" value="CDGSH iron-sulfur domain, mitoNEET-type"/>
    <property type="match status" value="2"/>
</dbReference>
<dbReference type="Proteomes" id="UP000695562">
    <property type="component" value="Unassembled WGS sequence"/>
</dbReference>
<sequence length="151" mass="16822">MFESLKDLITSTFSSQPIPEKPTKEWDVSEQNFSLKGPVPVDPKEADKWICRCGQSKNYPYCDGAHKAHNEKTGSTIAPLKVEKGSETVYVCRCGFSKSQPFCDGAHNIVRRIEEEKVAQQNGVLVATRYAIPIISFAMTAYFIISNKASN</sequence>
<dbReference type="EMBL" id="AJWJ01000233">
    <property type="protein sequence ID" value="KAF2073008.1"/>
    <property type="molecule type" value="Genomic_DNA"/>
</dbReference>
<protein>
    <recommendedName>
        <fullName evidence="6">Iron-binding zinc finger CDGSH type domain-containing protein</fullName>
    </recommendedName>
</protein>
<keyword evidence="1" id="KW-0001">2Fe-2S</keyword>